<proteinExistence type="predicted"/>
<organism evidence="2 3">
    <name type="scientific">Austropuccinia psidii MF-1</name>
    <dbReference type="NCBI Taxonomy" id="1389203"/>
    <lineage>
        <taxon>Eukaryota</taxon>
        <taxon>Fungi</taxon>
        <taxon>Dikarya</taxon>
        <taxon>Basidiomycota</taxon>
        <taxon>Pucciniomycotina</taxon>
        <taxon>Pucciniomycetes</taxon>
        <taxon>Pucciniales</taxon>
        <taxon>Sphaerophragmiaceae</taxon>
        <taxon>Austropuccinia</taxon>
    </lineage>
</organism>
<feature type="compositionally biased region" description="Basic and acidic residues" evidence="1">
    <location>
        <begin position="178"/>
        <end position="193"/>
    </location>
</feature>
<dbReference type="EMBL" id="AVOT02017858">
    <property type="protein sequence ID" value="MBW0504315.1"/>
    <property type="molecule type" value="Genomic_DNA"/>
</dbReference>
<feature type="compositionally biased region" description="Basic residues" evidence="1">
    <location>
        <begin position="24"/>
        <end position="33"/>
    </location>
</feature>
<keyword evidence="3" id="KW-1185">Reference proteome</keyword>
<gene>
    <name evidence="2" type="ORF">O181_044030</name>
</gene>
<evidence type="ECO:0000313" key="3">
    <source>
        <dbReference type="Proteomes" id="UP000765509"/>
    </source>
</evidence>
<reference evidence="2" key="1">
    <citation type="submission" date="2021-03" db="EMBL/GenBank/DDBJ databases">
        <title>Draft genome sequence of rust myrtle Austropuccinia psidii MF-1, a brazilian biotype.</title>
        <authorList>
            <person name="Quecine M.C."/>
            <person name="Pachon D.M.R."/>
            <person name="Bonatelli M.L."/>
            <person name="Correr F.H."/>
            <person name="Franceschini L.M."/>
            <person name="Leite T.F."/>
            <person name="Margarido G.R.A."/>
            <person name="Almeida C.A."/>
            <person name="Ferrarezi J.A."/>
            <person name="Labate C.A."/>
        </authorList>
    </citation>
    <scope>NUCLEOTIDE SEQUENCE</scope>
    <source>
        <strain evidence="2">MF-1</strain>
    </source>
</reference>
<evidence type="ECO:0000256" key="1">
    <source>
        <dbReference type="SAM" id="MobiDB-lite"/>
    </source>
</evidence>
<dbReference type="Proteomes" id="UP000765509">
    <property type="component" value="Unassembled WGS sequence"/>
</dbReference>
<accession>A0A9Q3DJC5</accession>
<comment type="caution">
    <text evidence="2">The sequence shown here is derived from an EMBL/GenBank/DDBJ whole genome shotgun (WGS) entry which is preliminary data.</text>
</comment>
<evidence type="ECO:0000313" key="2">
    <source>
        <dbReference type="EMBL" id="MBW0504315.1"/>
    </source>
</evidence>
<name>A0A9Q3DJC5_9BASI</name>
<protein>
    <submittedName>
        <fullName evidence="2">Uncharacterized protein</fullName>
    </submittedName>
</protein>
<feature type="region of interest" description="Disordered" evidence="1">
    <location>
        <begin position="1"/>
        <end position="80"/>
    </location>
</feature>
<dbReference type="AlphaFoldDB" id="A0A9Q3DJC5"/>
<feature type="region of interest" description="Disordered" evidence="1">
    <location>
        <begin position="178"/>
        <end position="207"/>
    </location>
</feature>
<sequence>MSPIHLRNLGFQRNQPEEREGSSRTRRPGRGHLGHSGGWQDTEGNHTHSAIHFPVQQEPKTRGLERYGSSSSAPPSPQRFISMEHGQQEVQPGIPLGRTWSKFPEDLSQRDRLQGPYDNHQRRTAYPDRTYSDSFRITRRRPNHLSSGFKPFRNQQISGQESPFFTIPASFQEKTRIQGQKQDHLQPEEERVRSSNPETVGFGERSAQEPEVVVNNSIVSSPINRNITPTQINHNVVTPECNPNSDALWLQMSQFSEQTQKQFAELQARHERMKTITASMDKIVKTLQEGHAQLSKASEETKKRLNLFFEEHHHSKRDRDCLDQEINKLFNFYHNMKPQPQGHVMDNPYHQSYIKPDAMLMNKAISPSQYQHGDNMSYSEKEALKQLPEASSWSEFSVTVEYDHMELIDYIDGLFIDVPSIPDYWITARLNKELRVNASIWYTEMKEIHGGRVKSYKRTVTVLGYGIRPCNLKMTNTLWTKIHMSGGSDSLKDLKPLILKRTFR</sequence>